<organism evidence="1">
    <name type="scientific">marine sediment metagenome</name>
    <dbReference type="NCBI Taxonomy" id="412755"/>
    <lineage>
        <taxon>unclassified sequences</taxon>
        <taxon>metagenomes</taxon>
        <taxon>ecological metagenomes</taxon>
    </lineage>
</organism>
<accession>X1EP09</accession>
<feature type="non-terminal residue" evidence="1">
    <location>
        <position position="218"/>
    </location>
</feature>
<evidence type="ECO:0000313" key="1">
    <source>
        <dbReference type="EMBL" id="GAH35116.1"/>
    </source>
</evidence>
<dbReference type="AlphaFoldDB" id="X1EP09"/>
<comment type="caution">
    <text evidence="1">The sequence shown here is derived from an EMBL/GenBank/DDBJ whole genome shotgun (WGS) entry which is preliminary data.</text>
</comment>
<proteinExistence type="predicted"/>
<reference evidence="1" key="1">
    <citation type="journal article" date="2014" name="Front. Microbiol.">
        <title>High frequency of phylogenetically diverse reductive dehalogenase-homologous genes in deep subseafloor sedimentary metagenomes.</title>
        <authorList>
            <person name="Kawai M."/>
            <person name="Futagami T."/>
            <person name="Toyoda A."/>
            <person name="Takaki Y."/>
            <person name="Nishi S."/>
            <person name="Hori S."/>
            <person name="Arai W."/>
            <person name="Tsubouchi T."/>
            <person name="Morono Y."/>
            <person name="Uchiyama I."/>
            <person name="Ito T."/>
            <person name="Fujiyama A."/>
            <person name="Inagaki F."/>
            <person name="Takami H."/>
        </authorList>
    </citation>
    <scope>NUCLEOTIDE SEQUENCE</scope>
    <source>
        <strain evidence="1">Expedition CK06-06</strain>
    </source>
</reference>
<gene>
    <name evidence="1" type="ORF">S03H2_20192</name>
</gene>
<sequence>MDYALEKNNLDVNFSQIFTDWTITVLVNDCFLGERYCYKNENLKSLRITPSINFLPLRGKSTLGVSQTTKNWSGNWFKFIGGKEGTLKIEFIGNPENLFKVPYLSKNISGEYSLNFFELNEYQRGEILVPGFGTEVSFVTIIPTIQSKTSGFLSPEPAFPFFWEASTIVEVEEVKEDSNSKYLEKPISKMAKEEILAKISEIEELLNQLKAQLAQIET</sequence>
<protein>
    <submittedName>
        <fullName evidence="1">Uncharacterized protein</fullName>
    </submittedName>
</protein>
<name>X1EP09_9ZZZZ</name>
<dbReference type="EMBL" id="BARU01010617">
    <property type="protein sequence ID" value="GAH35116.1"/>
    <property type="molecule type" value="Genomic_DNA"/>
</dbReference>